<feature type="domain" description="Helix-turn-helix" evidence="1">
    <location>
        <begin position="17"/>
        <end position="65"/>
    </location>
</feature>
<accession>A0A7X2YX56</accession>
<evidence type="ECO:0000313" key="3">
    <source>
        <dbReference type="Proteomes" id="UP000447876"/>
    </source>
</evidence>
<name>A0A7X2YX56_9BACL</name>
<evidence type="ECO:0000313" key="2">
    <source>
        <dbReference type="EMBL" id="MUG43446.1"/>
    </source>
</evidence>
<dbReference type="InterPro" id="IPR010093">
    <property type="entry name" value="SinI_DNA-bd"/>
</dbReference>
<gene>
    <name evidence="2" type="ORF">GNP95_00240</name>
</gene>
<dbReference type="InterPro" id="IPR041657">
    <property type="entry name" value="HTH_17"/>
</dbReference>
<evidence type="ECO:0000259" key="1">
    <source>
        <dbReference type="Pfam" id="PF12728"/>
    </source>
</evidence>
<dbReference type="Proteomes" id="UP000447876">
    <property type="component" value="Unassembled WGS sequence"/>
</dbReference>
<dbReference type="Pfam" id="PF12728">
    <property type="entry name" value="HTH_17"/>
    <property type="match status" value="1"/>
</dbReference>
<dbReference type="GO" id="GO:0003677">
    <property type="term" value="F:DNA binding"/>
    <property type="evidence" value="ECO:0007669"/>
    <property type="project" value="InterPro"/>
</dbReference>
<dbReference type="AlphaFoldDB" id="A0A7X2YX56"/>
<comment type="caution">
    <text evidence="2">The sequence shown here is derived from an EMBL/GenBank/DDBJ whole genome shotgun (WGS) entry which is preliminary data.</text>
</comment>
<protein>
    <submittedName>
        <fullName evidence="2">Helix-turn-helix domain-containing protein</fullName>
    </submittedName>
</protein>
<proteinExistence type="predicted"/>
<reference evidence="2 3" key="1">
    <citation type="submission" date="2019-11" db="EMBL/GenBank/DDBJ databases">
        <title>Draft genome sequences of five Paenibacillus species of dairy origin.</title>
        <authorList>
            <person name="Olajide A.M."/>
            <person name="Chen S."/>
            <person name="Lapointe G."/>
        </authorList>
    </citation>
    <scope>NUCLEOTIDE SEQUENCE [LARGE SCALE GENOMIC DNA]</scope>
    <source>
        <strain evidence="2 3">12CR55</strain>
    </source>
</reference>
<dbReference type="EMBL" id="WNZW01000001">
    <property type="protein sequence ID" value="MUG43446.1"/>
    <property type="molecule type" value="Genomic_DNA"/>
</dbReference>
<dbReference type="InterPro" id="IPR009061">
    <property type="entry name" value="DNA-bd_dom_put_sf"/>
</dbReference>
<organism evidence="2 3">
    <name type="scientific">Paenibacillus woosongensis</name>
    <dbReference type="NCBI Taxonomy" id="307580"/>
    <lineage>
        <taxon>Bacteria</taxon>
        <taxon>Bacillati</taxon>
        <taxon>Bacillota</taxon>
        <taxon>Bacilli</taxon>
        <taxon>Bacillales</taxon>
        <taxon>Paenibacillaceae</taxon>
        <taxon>Paenibacillus</taxon>
    </lineage>
</organism>
<dbReference type="SUPFAM" id="SSF46955">
    <property type="entry name" value="Putative DNA-binding domain"/>
    <property type="match status" value="1"/>
</dbReference>
<dbReference type="NCBIfam" id="TIGR01764">
    <property type="entry name" value="excise"/>
    <property type="match status" value="1"/>
</dbReference>
<sequence length="72" mass="8516">MVAQQQAKLENPEPQTMDVKEAAAFLRMSPWTVRDMVRLKQLPFFRLRSRIFFRRCDLEAWISSQVNDCVGK</sequence>